<comment type="caution">
    <text evidence="2">The sequence shown here is derived from an EMBL/GenBank/DDBJ whole genome shotgun (WGS) entry which is preliminary data.</text>
</comment>
<evidence type="ECO:0000313" key="3">
    <source>
        <dbReference type="Proteomes" id="UP000557307"/>
    </source>
</evidence>
<organism evidence="2 3">
    <name type="scientific">Rhabdobacter roseus</name>
    <dbReference type="NCBI Taxonomy" id="1655419"/>
    <lineage>
        <taxon>Bacteria</taxon>
        <taxon>Pseudomonadati</taxon>
        <taxon>Bacteroidota</taxon>
        <taxon>Cytophagia</taxon>
        <taxon>Cytophagales</taxon>
        <taxon>Cytophagaceae</taxon>
        <taxon>Rhabdobacter</taxon>
    </lineage>
</organism>
<dbReference type="EMBL" id="JACHGF010000004">
    <property type="protein sequence ID" value="MBB5285041.1"/>
    <property type="molecule type" value="Genomic_DNA"/>
</dbReference>
<feature type="region of interest" description="Disordered" evidence="1">
    <location>
        <begin position="1"/>
        <end position="20"/>
    </location>
</feature>
<evidence type="ECO:0000313" key="2">
    <source>
        <dbReference type="EMBL" id="MBB5285041.1"/>
    </source>
</evidence>
<proteinExistence type="predicted"/>
<keyword evidence="3" id="KW-1185">Reference proteome</keyword>
<feature type="compositionally biased region" description="Polar residues" evidence="1">
    <location>
        <begin position="1"/>
        <end position="15"/>
    </location>
</feature>
<name>A0A840TN10_9BACT</name>
<dbReference type="Proteomes" id="UP000557307">
    <property type="component" value="Unassembled WGS sequence"/>
</dbReference>
<dbReference type="RefSeq" id="WP_184174979.1">
    <property type="nucleotide sequence ID" value="NZ_JACHGF010000004.1"/>
</dbReference>
<evidence type="ECO:0000256" key="1">
    <source>
        <dbReference type="SAM" id="MobiDB-lite"/>
    </source>
</evidence>
<protein>
    <submittedName>
        <fullName evidence="2">Uncharacterized protein</fullName>
    </submittedName>
</protein>
<accession>A0A840TN10</accession>
<gene>
    <name evidence="2" type="ORF">HNQ92_003189</name>
</gene>
<dbReference type="AlphaFoldDB" id="A0A840TN10"/>
<reference evidence="2 3" key="1">
    <citation type="submission" date="2020-08" db="EMBL/GenBank/DDBJ databases">
        <title>Genomic Encyclopedia of Type Strains, Phase IV (KMG-IV): sequencing the most valuable type-strain genomes for metagenomic binning, comparative biology and taxonomic classification.</title>
        <authorList>
            <person name="Goeker M."/>
        </authorList>
    </citation>
    <scope>NUCLEOTIDE SEQUENCE [LARGE SCALE GENOMIC DNA]</scope>
    <source>
        <strain evidence="2 3">DSM 105074</strain>
    </source>
</reference>
<sequence>MTTNNELSAPWTQPGYQGKLRTTPKLTASLQAHIDPEALVETTFQLLIEGSIDEPKATKIIRNHEDHP</sequence>